<reference evidence="1 2" key="1">
    <citation type="submission" date="2019-06" db="EMBL/GenBank/DDBJ databases">
        <title>Tsukamurella conjunctivitidis sp. nov., Tsukamurella assacharolytica sp. nov. and Tsukamurella sputae sp. nov. isolated from patients with conjunctivitis, bacteraemia (lymphoma) and respiratory infection (sputum) in Hong Kong.</title>
        <authorList>
            <person name="Teng J.L.L."/>
            <person name="Lee H.H."/>
            <person name="Fong J.Y.H."/>
            <person name="Fok K.M.N."/>
            <person name="Lau S.K.P."/>
            <person name="Woo P.C.Y."/>
        </authorList>
    </citation>
    <scope>NUCLEOTIDE SEQUENCE [LARGE SCALE GENOMIC DNA]</scope>
    <source>
        <strain evidence="1 2">HKU72</strain>
    </source>
</reference>
<name>A0A5C5RSR7_9ACTN</name>
<dbReference type="EMBL" id="VIGX01000026">
    <property type="protein sequence ID" value="TWS25610.1"/>
    <property type="molecule type" value="Genomic_DNA"/>
</dbReference>
<evidence type="ECO:0000313" key="2">
    <source>
        <dbReference type="Proteomes" id="UP000319375"/>
    </source>
</evidence>
<proteinExistence type="predicted"/>
<keyword evidence="1" id="KW-0808">Transferase</keyword>
<accession>A0A5C5RSR7</accession>
<dbReference type="GO" id="GO:0032259">
    <property type="term" value="P:methylation"/>
    <property type="evidence" value="ECO:0007669"/>
    <property type="project" value="UniProtKB-KW"/>
</dbReference>
<dbReference type="SUPFAM" id="SSF53335">
    <property type="entry name" value="S-adenosyl-L-methionine-dependent methyltransferases"/>
    <property type="match status" value="1"/>
</dbReference>
<dbReference type="GO" id="GO:0008168">
    <property type="term" value="F:methyltransferase activity"/>
    <property type="evidence" value="ECO:0007669"/>
    <property type="project" value="UniProtKB-KW"/>
</dbReference>
<dbReference type="AlphaFoldDB" id="A0A5C5RSR7"/>
<comment type="caution">
    <text evidence="1">The sequence shown here is derived from an EMBL/GenBank/DDBJ whole genome shotgun (WGS) entry which is preliminary data.</text>
</comment>
<dbReference type="Gene3D" id="3.40.50.150">
    <property type="entry name" value="Vaccinia Virus protein VP39"/>
    <property type="match status" value="1"/>
</dbReference>
<sequence length="222" mass="24642">MTESIPKMPRPRLLDLYCCAGGAAVGYHRAGFDIVGVDIDPQPNYPFTFVQADALKFLLESHSEFEAYHGSPPCQAFTNAQRIQGNDHPDFITATRSALKLIGKPYVIENVPGAPLDDPFVLCGAMFPGLKTYRHRLFESNIPIWTPRHPEHAVPTTKMGRKPVAGQFMHVVGNFSGVQQAREAMGIDWMTRDELREAIPPAYTEHIGRQLIAALVGQEALF</sequence>
<keyword evidence="2" id="KW-1185">Reference proteome</keyword>
<dbReference type="OrthoDB" id="3476156at2"/>
<dbReference type="Proteomes" id="UP000319375">
    <property type="component" value="Unassembled WGS sequence"/>
</dbReference>
<keyword evidence="1" id="KW-0489">Methyltransferase</keyword>
<dbReference type="InterPro" id="IPR029063">
    <property type="entry name" value="SAM-dependent_MTases_sf"/>
</dbReference>
<gene>
    <name evidence="1" type="ORF">FK530_22925</name>
</gene>
<protein>
    <submittedName>
        <fullName evidence="1">DNA cytosine methyltransferase</fullName>
    </submittedName>
</protein>
<organism evidence="1 2">
    <name type="scientific">Tsukamurella conjunctivitidis</name>
    <dbReference type="NCBI Taxonomy" id="2592068"/>
    <lineage>
        <taxon>Bacteria</taxon>
        <taxon>Bacillati</taxon>
        <taxon>Actinomycetota</taxon>
        <taxon>Actinomycetes</taxon>
        <taxon>Mycobacteriales</taxon>
        <taxon>Tsukamurellaceae</taxon>
        <taxon>Tsukamurella</taxon>
    </lineage>
</organism>
<evidence type="ECO:0000313" key="1">
    <source>
        <dbReference type="EMBL" id="TWS25610.1"/>
    </source>
</evidence>